<dbReference type="SUPFAM" id="SSF103515">
    <property type="entry name" value="Autotransporter"/>
    <property type="match status" value="1"/>
</dbReference>
<comment type="caution">
    <text evidence="3">The sequence shown here is derived from an EMBL/GenBank/DDBJ whole genome shotgun (WGS) entry which is preliminary data.</text>
</comment>
<feature type="chain" id="PRO_5015600430" evidence="1">
    <location>
        <begin position="31"/>
        <end position="2362"/>
    </location>
</feature>
<feature type="domain" description="Autotransporter" evidence="2">
    <location>
        <begin position="2087"/>
        <end position="2362"/>
    </location>
</feature>
<keyword evidence="4" id="KW-1185">Reference proteome</keyword>
<dbReference type="SMART" id="SM00869">
    <property type="entry name" value="Autotransporter"/>
    <property type="match status" value="1"/>
</dbReference>
<organism evidence="3 4">
    <name type="scientific">Sphingomonas aerolata</name>
    <dbReference type="NCBI Taxonomy" id="185951"/>
    <lineage>
        <taxon>Bacteria</taxon>
        <taxon>Pseudomonadati</taxon>
        <taxon>Pseudomonadota</taxon>
        <taxon>Alphaproteobacteria</taxon>
        <taxon>Sphingomonadales</taxon>
        <taxon>Sphingomonadaceae</taxon>
        <taxon>Sphingomonas</taxon>
    </lineage>
</organism>
<name>A0A2T4YW17_9SPHN</name>
<sequence>MTSRKRRVRMCALQTSAIVATFFVAGPAFAQCAPDPTVANGTTTCIGTDPDGLSVATNNSRIVIASGATVRPGSSTAAIVSRASNASFDINGLVDGGAGKAGLFVTTGTPFTTICTDPYAGASVNYCVIGSTLTNYPSASAMVTVAAGGTVTGAQGILIQRDASNTNGYISASIDNAGTISGTAGPAVVANQTGFGSLSVTNRATGTIGGITGTVSYVTNAGTIDGGGNAALASTVSGMNVVNTGRIVSSGSAATLSDTGSYLYVSNATGAVIGGSTTAIRTGGALSLTNAGTINGSVVSTAGSGTSSTIDTRQGVINGDLVLGAGNDTLRARYDAATGRIASITGTVDGGAGSDTLAFGVDADAVFTRAVLPTNFELFGFDLSNHAVATLAAGFTSGTGISVSGTGVLVNQAALVTNGQAVVAAFSSYGLDFTNQGSITASLSGTGLFAVGAPATVTNSGMITANGGSGVQAYTTLTNSGVITATGTGAAVVYGTLANSGTIRSTAGIGATISGGGFSGSTNDGTIIGATTGLSLSGGRLVNTGTITGGTTGVLLGYGTALINAASGTITGGTAAVSGTGSSVAIVNAGQIAGTVNLVSPYSFDSSNDVFVDAGGTVTGAIRLGGGDDMLVVDLASTGTRSLAGAVGGVDAGAGYDTLRYRVNADASAALALTGGFEGLAYELTDAAALTLTAATPFATTIGLTGNGSVTLNGTISATDRTLIDTGILTVDQLTMGTAGPAQALTITNAGTLALTTTTQNNFYSTLAAIAAGTADVTNSGMITVANAAGRYYPAVAISGGNSVTNSGTITLSGGGTAISGARDIVNSGTITDISGTGTGAVGVTAFTTLANSGTIRVDGTAVQGSNYYYYNPMQITNSGTIESRKATAVMLGYGSVLTNETTGTISGLTAIDLSSGGTIVNRGTIIGDVAATSPYAYSSAVYVADGGTVTGNVTFGSSTDMFLQTGAATGVSGTIDGGAGFDIFGWSRNASDSIALDQRTGINFEADYVEALGADTRVTLTAANPVTNDLYLRGDGTIVNEATIDGAAWTYLPISTAGLAQTNGLAAFVNRGTISGGVSGAVYAFTNSGTVGAESLLSNAVYQGVSSGTLSFDNSGAIASSGDYYTASLEGYGLDGLTATNSGTITGGLAISATTVLDQTAPVTIAVANSGTITSAAGNALVISTGSDYYFGGPSAVTLTNDGTVTASGEGGVAARLYMQGGFGSKVSSTYAIANTGTIEATGNGLTQTYQDWDGTRYTYTIPAAGLLLDTGTNVTGTITNSGTIQATGTSAVALLVSGTALDLTNSGMIRGGTGSVLANGYPLDGTSLAGAIQSWAGADDRIVNTGEIFGSVDLGDGNDSIENRGRIEGNVSLGAGDDSFLQRADAVLVGTVDAGEGNDGLIVDATVGGAVNGNQFVNFERFTQVGSGNVAYSGTFRFDTIGVSGGEVTVAAGQVLTSAGTVTITGGEAAESVTNAGTIAGNVDLGAGDDRVVNTDTIQGAVLLGAGNDRFVEGTGSSVAGGVDGGAGDDLYGVTLAGNRSGIGQRSNFERLSVEGNGTLGLTLDQGFQSIALAGTSLNLALDGFVVGTVTGSDAAETLAVDGDVAMVSLGAGNDELALGATRAGGLYMGGAGSDLLRFTANAPVTLAGTATGFERIALAGGALTVTGTLGTAGTALTFGDDAQSVTVAPGGTLAGTIDLGAGNDGFRLTAGGTLLGTVSGGAGTDTATLELVGDRTLGADMLRDFEILNGEGSGTLTLTGAQTYERVNAVTNLTIGSGASLTAPVVFGAADKRFTVAGRFAGSVDGGAGTDAILVSGGSAAAPVAFGSIANVEAFGMTAGYATIAGDASLNTVDMSGGRLVGLAGSTIRAAQIVVRSGATFGSAGSVIGNIAVAGTLSPGASPGTMTVTGNVSLASGSVSLFEITPTVADKLVINGGLSIATGSTLRIVAEGAIRPGTSYDLIVASGGIAGSYTTIDKSASLFGFVVQRADRIQLLGQFLGDPAFNPQVARSIDYANAAIQVQPATSMLFAALPALLTASGASNSQAFAQLTPEAYASATQMGVDQTLSLTDVARGPGFATTDREDVGLFTFAQGIAQWHTLGADRDAGTAKARSSGYGFLGGIGIGNRDWSVGVFAGYLDSHQRITALGAATSTDGVVAGVHGRYTAGNVRIGASILYDGGDARTTRALPGASSATGRYGLHSWASDLSVGYALAMANDWTLTPKVGVTYLRTTRDRVSEAGGPFALTVARDRHVTGFADAGVTFARSEASDAAFRPYVGFGARTRIEGKRADAVAGYAGAPLTLTALGAPRARVTGTATAGVAYRLPSGVELFSTVEAQTGQDDHRENIATGVRLRF</sequence>
<dbReference type="PROSITE" id="PS51208">
    <property type="entry name" value="AUTOTRANSPORTER"/>
    <property type="match status" value="1"/>
</dbReference>
<dbReference type="InterPro" id="IPR036709">
    <property type="entry name" value="Autotransporte_beta_dom_sf"/>
</dbReference>
<evidence type="ECO:0000259" key="2">
    <source>
        <dbReference type="PROSITE" id="PS51208"/>
    </source>
</evidence>
<dbReference type="EMBL" id="PZZN01000001">
    <property type="protein sequence ID" value="PTM47973.1"/>
    <property type="molecule type" value="Genomic_DNA"/>
</dbReference>
<protein>
    <submittedName>
        <fullName evidence="3">Uncharacterized protein with beta-barrel porin domain</fullName>
    </submittedName>
</protein>
<dbReference type="PRINTS" id="PR00313">
    <property type="entry name" value="CABNDNGRPT"/>
</dbReference>
<reference evidence="3 4" key="1">
    <citation type="submission" date="2018-04" db="EMBL/GenBank/DDBJ databases">
        <title>Genomic Encyclopedia of Type Strains, Phase III (KMG-III): the genomes of soil and plant-associated and newly described type strains.</title>
        <authorList>
            <person name="Whitman W."/>
        </authorList>
    </citation>
    <scope>NUCLEOTIDE SEQUENCE [LARGE SCALE GENOMIC DNA]</scope>
    <source>
        <strain evidence="3 4">NW12</strain>
    </source>
</reference>
<evidence type="ECO:0000313" key="3">
    <source>
        <dbReference type="EMBL" id="PTM47973.1"/>
    </source>
</evidence>
<evidence type="ECO:0000313" key="4">
    <source>
        <dbReference type="Proteomes" id="UP000240996"/>
    </source>
</evidence>
<gene>
    <name evidence="3" type="ORF">C8J24_1380</name>
</gene>
<proteinExistence type="predicted"/>
<accession>A0A2T4YW17</accession>
<feature type="signal peptide" evidence="1">
    <location>
        <begin position="1"/>
        <end position="30"/>
    </location>
</feature>
<evidence type="ECO:0000256" key="1">
    <source>
        <dbReference type="SAM" id="SignalP"/>
    </source>
</evidence>
<dbReference type="InterPro" id="IPR005546">
    <property type="entry name" value="Autotransporte_beta"/>
</dbReference>
<dbReference type="Proteomes" id="UP000240996">
    <property type="component" value="Unassembled WGS sequence"/>
</dbReference>
<dbReference type="Gene3D" id="2.160.20.160">
    <property type="match status" value="2"/>
</dbReference>
<keyword evidence="1" id="KW-0732">Signal</keyword>